<evidence type="ECO:0000313" key="10">
    <source>
        <dbReference type="Proteomes" id="UP001195769"/>
    </source>
</evidence>
<feature type="region of interest" description="Disordered" evidence="6">
    <location>
        <begin position="1"/>
        <end position="71"/>
    </location>
</feature>
<gene>
    <name evidence="9" type="ORF">F5891DRAFT_1003552</name>
</gene>
<evidence type="ECO:0000313" key="9">
    <source>
        <dbReference type="EMBL" id="KAG1906725.1"/>
    </source>
</evidence>
<dbReference type="Pfam" id="PF03600">
    <property type="entry name" value="CitMHS"/>
    <property type="match status" value="1"/>
</dbReference>
<feature type="transmembrane region" description="Helical" evidence="7">
    <location>
        <begin position="227"/>
        <end position="244"/>
    </location>
</feature>
<keyword evidence="3 7" id="KW-0812">Transmembrane</keyword>
<keyword evidence="5 7" id="KW-0472">Membrane</keyword>
<feature type="transmembrane region" description="Helical" evidence="7">
    <location>
        <begin position="304"/>
        <end position="327"/>
    </location>
</feature>
<dbReference type="InterPro" id="IPR004680">
    <property type="entry name" value="Cit_transptr-like_dom"/>
</dbReference>
<dbReference type="GO" id="GO:0006817">
    <property type="term" value="P:phosphate ion transport"/>
    <property type="evidence" value="ECO:0007669"/>
    <property type="project" value="TreeGrafter"/>
</dbReference>
<comment type="subcellular location">
    <subcellularLocation>
        <location evidence="1">Membrane</location>
        <topology evidence="1">Multi-pass membrane protein</topology>
    </subcellularLocation>
</comment>
<proteinExistence type="predicted"/>
<feature type="transmembrane region" description="Helical" evidence="7">
    <location>
        <begin position="351"/>
        <end position="379"/>
    </location>
</feature>
<organism evidence="9 10">
    <name type="scientific">Suillus fuscotomentosus</name>
    <dbReference type="NCBI Taxonomy" id="1912939"/>
    <lineage>
        <taxon>Eukaryota</taxon>
        <taxon>Fungi</taxon>
        <taxon>Dikarya</taxon>
        <taxon>Basidiomycota</taxon>
        <taxon>Agaricomycotina</taxon>
        <taxon>Agaricomycetes</taxon>
        <taxon>Agaricomycetidae</taxon>
        <taxon>Boletales</taxon>
        <taxon>Suillineae</taxon>
        <taxon>Suillaceae</taxon>
        <taxon>Suillus</taxon>
    </lineage>
</organism>
<feature type="transmembrane region" description="Helical" evidence="7">
    <location>
        <begin position="256"/>
        <end position="283"/>
    </location>
</feature>
<dbReference type="PANTHER" id="PTHR10283">
    <property type="entry name" value="SOLUTE CARRIER FAMILY 13 MEMBER"/>
    <property type="match status" value="1"/>
</dbReference>
<comment type="caution">
    <text evidence="9">The sequence shown here is derived from an EMBL/GenBank/DDBJ whole genome shotgun (WGS) entry which is preliminary data.</text>
</comment>
<evidence type="ECO:0000256" key="7">
    <source>
        <dbReference type="SAM" id="Phobius"/>
    </source>
</evidence>
<sequence>SIREESTNHRFSVSSSEAGDLDASVLSIAPRPRSASRAVSGSRDANSSMSPTGRAHSLGSRLRTVKDNTTSTGDTIWTAKGSYALDARLLLQVNYSGFSKILKKYDKVVYGELKDRYMHEVVETSAPFTEESKARMSDAISRLTELYTKCMTNGDKSTAQQQLKLYQREHIAWERNTVWHQMIGQQRHGTMNGLGALMGATLVQQEESSLINVPTPLGSLKLTKKRVSLAAALVVFIALLKIDIVVGEEANKCFAILAFSTILWATEAIPLFVMSLCVPLLLVCLRVIRDDNDTALSTPDATKYIFSVMFSPTIMLLIGGFTISLALSKTNIDRILITRVLSLAGSKPSSVLLAFMGVSCFASMWISNVAAPALCFTLIRVNDMCPMSAATII</sequence>
<evidence type="ECO:0000256" key="3">
    <source>
        <dbReference type="ARBA" id="ARBA00022692"/>
    </source>
</evidence>
<dbReference type="EMBL" id="JABBWK010000004">
    <property type="protein sequence ID" value="KAG1906725.1"/>
    <property type="molecule type" value="Genomic_DNA"/>
</dbReference>
<evidence type="ECO:0000256" key="5">
    <source>
        <dbReference type="ARBA" id="ARBA00023136"/>
    </source>
</evidence>
<dbReference type="GO" id="GO:0005886">
    <property type="term" value="C:plasma membrane"/>
    <property type="evidence" value="ECO:0007669"/>
    <property type="project" value="TreeGrafter"/>
</dbReference>
<dbReference type="GeneID" id="64654612"/>
<evidence type="ECO:0000256" key="4">
    <source>
        <dbReference type="ARBA" id="ARBA00022989"/>
    </source>
</evidence>
<accession>A0AAD4EIG6</accession>
<evidence type="ECO:0000256" key="6">
    <source>
        <dbReference type="SAM" id="MobiDB-lite"/>
    </source>
</evidence>
<feature type="compositionally biased region" description="Polar residues" evidence="6">
    <location>
        <begin position="37"/>
        <end position="51"/>
    </location>
</feature>
<feature type="non-terminal residue" evidence="9">
    <location>
        <position position="1"/>
    </location>
</feature>
<dbReference type="GO" id="GO:0006797">
    <property type="term" value="P:polyphosphate metabolic process"/>
    <property type="evidence" value="ECO:0007669"/>
    <property type="project" value="TreeGrafter"/>
</dbReference>
<evidence type="ECO:0000256" key="1">
    <source>
        <dbReference type="ARBA" id="ARBA00004141"/>
    </source>
</evidence>
<evidence type="ECO:0000256" key="2">
    <source>
        <dbReference type="ARBA" id="ARBA00022448"/>
    </source>
</evidence>
<dbReference type="PANTHER" id="PTHR10283:SF92">
    <property type="entry name" value="LOW-AFFINITY PHOSPHATE TRANSPORTER PHO91"/>
    <property type="match status" value="1"/>
</dbReference>
<name>A0AAD4EIG6_9AGAM</name>
<reference evidence="9" key="1">
    <citation type="journal article" date="2020" name="New Phytol.">
        <title>Comparative genomics reveals dynamic genome evolution in host specialist ectomycorrhizal fungi.</title>
        <authorList>
            <person name="Lofgren L.A."/>
            <person name="Nguyen N.H."/>
            <person name="Vilgalys R."/>
            <person name="Ruytinx J."/>
            <person name="Liao H.L."/>
            <person name="Branco S."/>
            <person name="Kuo A."/>
            <person name="LaButti K."/>
            <person name="Lipzen A."/>
            <person name="Andreopoulos W."/>
            <person name="Pangilinan J."/>
            <person name="Riley R."/>
            <person name="Hundley H."/>
            <person name="Na H."/>
            <person name="Barry K."/>
            <person name="Grigoriev I.V."/>
            <person name="Stajich J.E."/>
            <person name="Kennedy P.G."/>
        </authorList>
    </citation>
    <scope>NUCLEOTIDE SEQUENCE</scope>
    <source>
        <strain evidence="9">FC203</strain>
    </source>
</reference>
<dbReference type="RefSeq" id="XP_041232300.1">
    <property type="nucleotide sequence ID" value="XM_041360314.1"/>
</dbReference>
<protein>
    <recommendedName>
        <fullName evidence="8">Citrate transporter-like domain-containing protein</fullName>
    </recommendedName>
</protein>
<keyword evidence="10" id="KW-1185">Reference proteome</keyword>
<feature type="domain" description="Citrate transporter-like" evidence="8">
    <location>
        <begin position="262"/>
        <end position="375"/>
    </location>
</feature>
<keyword evidence="2" id="KW-0813">Transport</keyword>
<dbReference type="AlphaFoldDB" id="A0AAD4EIG6"/>
<evidence type="ECO:0000259" key="8">
    <source>
        <dbReference type="Pfam" id="PF03600"/>
    </source>
</evidence>
<keyword evidence="4 7" id="KW-1133">Transmembrane helix</keyword>
<dbReference type="Proteomes" id="UP001195769">
    <property type="component" value="Unassembled WGS sequence"/>
</dbReference>
<dbReference type="GO" id="GO:0005315">
    <property type="term" value="F:phosphate transmembrane transporter activity"/>
    <property type="evidence" value="ECO:0007669"/>
    <property type="project" value="TreeGrafter"/>
</dbReference>